<comment type="caution">
    <text evidence="2">The sequence shown here is derived from an EMBL/GenBank/DDBJ whole genome shotgun (WGS) entry which is preliminary data.</text>
</comment>
<protein>
    <recommendedName>
        <fullName evidence="4">Secreted protein</fullName>
    </recommendedName>
</protein>
<gene>
    <name evidence="2" type="ORF">Sru01_03900</name>
</gene>
<evidence type="ECO:0000256" key="1">
    <source>
        <dbReference type="SAM" id="MobiDB-lite"/>
    </source>
</evidence>
<dbReference type="Proteomes" id="UP000655287">
    <property type="component" value="Unassembled WGS sequence"/>
</dbReference>
<proteinExistence type="predicted"/>
<feature type="region of interest" description="Disordered" evidence="1">
    <location>
        <begin position="1"/>
        <end position="176"/>
    </location>
</feature>
<dbReference type="InterPro" id="IPR043777">
    <property type="entry name" value="DUF5719"/>
</dbReference>
<dbReference type="RefSeq" id="WP_239136760.1">
    <property type="nucleotide sequence ID" value="NZ_BOOU01000004.1"/>
</dbReference>
<evidence type="ECO:0000313" key="2">
    <source>
        <dbReference type="EMBL" id="GII75408.1"/>
    </source>
</evidence>
<evidence type="ECO:0008006" key="4">
    <source>
        <dbReference type="Google" id="ProtNLM"/>
    </source>
</evidence>
<dbReference type="EMBL" id="BOOU01000004">
    <property type="protein sequence ID" value="GII75408.1"/>
    <property type="molecule type" value="Genomic_DNA"/>
</dbReference>
<dbReference type="Pfam" id="PF18986">
    <property type="entry name" value="DUF5719"/>
    <property type="match status" value="1"/>
</dbReference>
<reference evidence="2" key="1">
    <citation type="submission" date="2021-01" db="EMBL/GenBank/DDBJ databases">
        <title>Whole genome shotgun sequence of Sphaerisporangium rufum NBRC 109079.</title>
        <authorList>
            <person name="Komaki H."/>
            <person name="Tamura T."/>
        </authorList>
    </citation>
    <scope>NUCLEOTIDE SEQUENCE</scope>
    <source>
        <strain evidence="2">NBRC 109079</strain>
    </source>
</reference>
<accession>A0A919QX11</accession>
<evidence type="ECO:0000313" key="3">
    <source>
        <dbReference type="Proteomes" id="UP000655287"/>
    </source>
</evidence>
<name>A0A919QX11_9ACTN</name>
<feature type="compositionally biased region" description="Gly residues" evidence="1">
    <location>
        <begin position="13"/>
        <end position="24"/>
    </location>
</feature>
<dbReference type="AlphaFoldDB" id="A0A919QX11"/>
<organism evidence="2 3">
    <name type="scientific">Sphaerisporangium rufum</name>
    <dbReference type="NCBI Taxonomy" id="1381558"/>
    <lineage>
        <taxon>Bacteria</taxon>
        <taxon>Bacillati</taxon>
        <taxon>Actinomycetota</taxon>
        <taxon>Actinomycetes</taxon>
        <taxon>Streptosporangiales</taxon>
        <taxon>Streptosporangiaceae</taxon>
        <taxon>Sphaerisporangium</taxon>
    </lineage>
</organism>
<keyword evidence="3" id="KW-1185">Reference proteome</keyword>
<feature type="compositionally biased region" description="Low complexity" evidence="1">
    <location>
        <begin position="162"/>
        <end position="174"/>
    </location>
</feature>
<sequence length="664" mass="65147">MTAQDGEPHPAIQGGGTGPAGEPGGLFRPRSESRRTEPGPPEPDGGPARPAGGRRGRRAKADDGLDPVPEAGPVAAAGGRRGRRLKAEAVPDPATGGPAADDGRWVAAGPDPAPGGRRVDGEAGSDPAAGGLFTAAGGGRRGRRARDGSATDPAAGGGPDAAGGAAEPAAAARRAGSRGGGARRALLGHRLSFVALVLACAGLLYGVAHLTRPPVVAPQAVAPVKVAVRSVSTVCPDPADARVSAITPAGAPGTGAATVTELGAAAARPQRLDRPGVLWQREIPRGSGPLEVAGSGAMAAGLEAAQTTRRADGASRGLAGVRCVEPGASAWFAGPGPATADVRLYLANADTAPTTVSIMVYSGEGPVAGETGDGVVLAPGEHRTVSIRDLAPSPLVMAVQVRTVSGRVAAAVRAVLGKGEGTDWLPAAAEPATTVVVPGIPGGGGKRELYVAAPGAADTVVRIKALTADGFYAMKNRETAEVPAGSAVSLDLSTGIGGQPSAVVLTADVPIVAGLMATGTGVRPDVAFSAGAVPIDVGSVVADNRGGKKTSSRLILSAPAAAGKVRVQAVPERGAAPPPVEVPVPAGRTAEVKLAAPAGGGDFAVVVLPLPGSGPVYGGRVLDERAPGGLLLTAQPLARARTFALVPPVVESPAAVLPPIPGSR</sequence>